<dbReference type="NCBIfam" id="TIGR03506">
    <property type="entry name" value="FlgEFG_subfam"/>
    <property type="match status" value="1"/>
</dbReference>
<dbReference type="SUPFAM" id="SSF117143">
    <property type="entry name" value="Flagellar hook protein flgE"/>
    <property type="match status" value="1"/>
</dbReference>
<dbReference type="eggNOG" id="COG4786">
    <property type="taxonomic scope" value="Bacteria"/>
</dbReference>
<keyword evidence="3 4" id="KW-0975">Bacterial flagellum</keyword>
<dbReference type="InterPro" id="IPR010930">
    <property type="entry name" value="Flg_bb/hook_C_dom"/>
</dbReference>
<dbReference type="AlphaFoldDB" id="D5V683"/>
<comment type="subcellular location">
    <subcellularLocation>
        <location evidence="1 4">Bacterial flagellum basal body</location>
    </subcellularLocation>
</comment>
<dbReference type="PROSITE" id="PS00588">
    <property type="entry name" value="FLAGELLA_BB_ROD"/>
    <property type="match status" value="1"/>
</dbReference>
<feature type="domain" description="Flagellar hook protein FlgE/F/G-like D1" evidence="7">
    <location>
        <begin position="99"/>
        <end position="148"/>
    </location>
</feature>
<dbReference type="OrthoDB" id="9804559at2"/>
<dbReference type="STRING" id="572480.Arnit_2503"/>
<evidence type="ECO:0000259" key="7">
    <source>
        <dbReference type="Pfam" id="PF22692"/>
    </source>
</evidence>
<evidence type="ECO:0000256" key="1">
    <source>
        <dbReference type="ARBA" id="ARBA00004117"/>
    </source>
</evidence>
<dbReference type="InterPro" id="IPR053967">
    <property type="entry name" value="LlgE_F_G-like_D1"/>
</dbReference>
<evidence type="ECO:0000259" key="5">
    <source>
        <dbReference type="Pfam" id="PF00460"/>
    </source>
</evidence>
<feature type="domain" description="Flagellar basal-body/hook protein C-terminal" evidence="6">
    <location>
        <begin position="193"/>
        <end position="236"/>
    </location>
</feature>
<sequence>MNQGMYPLAAAMVNQINRVDTVSNNLANSRTIGFKQENLAEGTFNNYLLKANLEGKKPEYINELTNKVPKIDQKFIDSSQGPIVQTGNNLDFALKEPQTFFAVLDQNGNVQYTKDGSFKNSDGFLVDSNGNNVLSGDGEPIAIEDGFKQAIGVFNIDYKNLEKFGDNNYKLKDEQQVAVQVQAEENNENFILQGSLEQSNVNSVMAMVQLIEAQRSYEQAQKGITGIDSMNKTIIQKLGNG</sequence>
<dbReference type="InterPro" id="IPR001444">
    <property type="entry name" value="Flag_bb_rod_N"/>
</dbReference>
<evidence type="ECO:0000313" key="9">
    <source>
        <dbReference type="Proteomes" id="UP000000939"/>
    </source>
</evidence>
<evidence type="ECO:0000259" key="6">
    <source>
        <dbReference type="Pfam" id="PF06429"/>
    </source>
</evidence>
<dbReference type="InterPro" id="IPR020013">
    <property type="entry name" value="Flagellar_FlgE/F/G"/>
</dbReference>
<organism evidence="8 9">
    <name type="scientific">Arcobacter nitrofigilis (strain ATCC 33309 / DSM 7299 / CCUG 15893 / LMG 7604 / NCTC 12251 / CI)</name>
    <name type="common">Campylobacter nitrofigilis</name>
    <dbReference type="NCBI Taxonomy" id="572480"/>
    <lineage>
        <taxon>Bacteria</taxon>
        <taxon>Pseudomonadati</taxon>
        <taxon>Campylobacterota</taxon>
        <taxon>Epsilonproteobacteria</taxon>
        <taxon>Campylobacterales</taxon>
        <taxon>Arcobacteraceae</taxon>
        <taxon>Arcobacter</taxon>
    </lineage>
</organism>
<evidence type="ECO:0000256" key="4">
    <source>
        <dbReference type="RuleBase" id="RU362116"/>
    </source>
</evidence>
<dbReference type="GO" id="GO:0009425">
    <property type="term" value="C:bacterial-type flagellum basal body"/>
    <property type="evidence" value="ECO:0007669"/>
    <property type="project" value="UniProtKB-SubCell"/>
</dbReference>
<dbReference type="Pfam" id="PF06429">
    <property type="entry name" value="Flg_bbr_C"/>
    <property type="match status" value="1"/>
</dbReference>
<dbReference type="RefSeq" id="WP_013136298.1">
    <property type="nucleotide sequence ID" value="NC_014166.1"/>
</dbReference>
<dbReference type="InterPro" id="IPR037925">
    <property type="entry name" value="FlgE/F/G-like"/>
</dbReference>
<reference evidence="8 9" key="1">
    <citation type="journal article" date="2010" name="Stand. Genomic Sci.">
        <title>Complete genome sequence of Arcobacter nitrofigilis type strain (CI).</title>
        <authorList>
            <person name="Pati A."/>
            <person name="Gronow S."/>
            <person name="Lapidus A."/>
            <person name="Copeland A."/>
            <person name="Glavina Del Rio T."/>
            <person name="Nolan M."/>
            <person name="Lucas S."/>
            <person name="Tice H."/>
            <person name="Cheng J.F."/>
            <person name="Han C."/>
            <person name="Chertkov O."/>
            <person name="Bruce D."/>
            <person name="Tapia R."/>
            <person name="Goodwin L."/>
            <person name="Pitluck S."/>
            <person name="Liolios K."/>
            <person name="Ivanova N."/>
            <person name="Mavromatis K."/>
            <person name="Chen A."/>
            <person name="Palaniappan K."/>
            <person name="Land M."/>
            <person name="Hauser L."/>
            <person name="Chang Y.J."/>
            <person name="Jeffries C.D."/>
            <person name="Detter J.C."/>
            <person name="Rohde M."/>
            <person name="Goker M."/>
            <person name="Bristow J."/>
            <person name="Eisen J.A."/>
            <person name="Markowitz V."/>
            <person name="Hugenholtz P."/>
            <person name="Klenk H.P."/>
            <person name="Kyrpides N.C."/>
        </authorList>
    </citation>
    <scope>NUCLEOTIDE SEQUENCE [LARGE SCALE GENOMIC DNA]</scope>
    <source>
        <strain evidence="9">ATCC 33309 / DSM 7299 / CCUG 15893 / LMG 7604 / NCTC 12251 / CI</strain>
    </source>
</reference>
<dbReference type="Pfam" id="PF22692">
    <property type="entry name" value="LlgE_F_G_D1"/>
    <property type="match status" value="1"/>
</dbReference>
<protein>
    <submittedName>
        <fullName evidence="8">Fagellar hook-basal body protein</fullName>
    </submittedName>
</protein>
<comment type="similarity">
    <text evidence="2 4">Belongs to the flagella basal body rod proteins family.</text>
</comment>
<keyword evidence="9" id="KW-1185">Reference proteome</keyword>
<name>D5V683_ARCNC</name>
<dbReference type="KEGG" id="ant:Arnit_2503"/>
<dbReference type="PANTHER" id="PTHR30435:SF19">
    <property type="entry name" value="FLAGELLAR BASAL-BODY ROD PROTEIN FLGG"/>
    <property type="match status" value="1"/>
</dbReference>
<accession>D5V683</accession>
<dbReference type="HOGENOM" id="CLU_013687_0_0_7"/>
<evidence type="ECO:0000313" key="8">
    <source>
        <dbReference type="EMBL" id="ADG94153.1"/>
    </source>
</evidence>
<evidence type="ECO:0000256" key="2">
    <source>
        <dbReference type="ARBA" id="ARBA00009677"/>
    </source>
</evidence>
<dbReference type="PANTHER" id="PTHR30435">
    <property type="entry name" value="FLAGELLAR PROTEIN"/>
    <property type="match status" value="1"/>
</dbReference>
<evidence type="ECO:0000256" key="3">
    <source>
        <dbReference type="ARBA" id="ARBA00023143"/>
    </source>
</evidence>
<dbReference type="GO" id="GO:0071978">
    <property type="term" value="P:bacterial-type flagellum-dependent swarming motility"/>
    <property type="evidence" value="ECO:0007669"/>
    <property type="project" value="TreeGrafter"/>
</dbReference>
<feature type="domain" description="Flagellar basal body rod protein N-terminal" evidence="5">
    <location>
        <begin position="9"/>
        <end position="35"/>
    </location>
</feature>
<dbReference type="Proteomes" id="UP000000939">
    <property type="component" value="Chromosome"/>
</dbReference>
<dbReference type="InterPro" id="IPR019776">
    <property type="entry name" value="Flagellar_basal_body_rod_CS"/>
</dbReference>
<dbReference type="Pfam" id="PF00460">
    <property type="entry name" value="Flg_bb_rod"/>
    <property type="match status" value="1"/>
</dbReference>
<dbReference type="EMBL" id="CP001999">
    <property type="protein sequence ID" value="ADG94153.1"/>
    <property type="molecule type" value="Genomic_DNA"/>
</dbReference>
<gene>
    <name evidence="8" type="ordered locus">Arnit_2503</name>
</gene>
<proteinExistence type="inferred from homology"/>